<name>A0A2H4SIU9_CORMI</name>
<dbReference type="InterPro" id="IPR027796">
    <property type="entry name" value="OTT_1508_deam-like"/>
</dbReference>
<gene>
    <name evidence="2" type="ORF">A9K55_008756</name>
</gene>
<evidence type="ECO:0000313" key="2">
    <source>
        <dbReference type="EMBL" id="ATY63038.1"/>
    </source>
</evidence>
<organism evidence="2 3">
    <name type="scientific">Cordyceps militaris</name>
    <name type="common">Caterpillar fungus</name>
    <name type="synonym">Clavaria militaris</name>
    <dbReference type="NCBI Taxonomy" id="73501"/>
    <lineage>
        <taxon>Eukaryota</taxon>
        <taxon>Fungi</taxon>
        <taxon>Dikarya</taxon>
        <taxon>Ascomycota</taxon>
        <taxon>Pezizomycotina</taxon>
        <taxon>Sordariomycetes</taxon>
        <taxon>Hypocreomycetidae</taxon>
        <taxon>Hypocreales</taxon>
        <taxon>Cordycipitaceae</taxon>
        <taxon>Cordyceps</taxon>
    </lineage>
</organism>
<proteinExistence type="predicted"/>
<dbReference type="EMBL" id="CP023324">
    <property type="protein sequence ID" value="ATY63038.1"/>
    <property type="molecule type" value="Genomic_DNA"/>
</dbReference>
<dbReference type="Proteomes" id="UP000323067">
    <property type="component" value="Chromosome vii"/>
</dbReference>
<sequence length="862" mass="96361">MSDSWPENTAFVLRDWIFPWMDSWIKTKWSEDTNILGERLGLIWVTNFYDFYATFERTEDVVLNKYLELLCEKEISVRTTWMKKIRWKIYPDIGLATREALIAALKGKWQLPEQAQSWIYIGRAISVLAYECSDHSEAITCWKRAIVALAIGKAMTRFESPEMKRDAERALQKHIQPSFTCAVTPTNLLLQGFVMAESAYVACAENISLLHLLHEIPEPPSVNTAPVAFSDAASYSLPFATERSLAGVLAFLSSITDNPNFITAVCVQEGREGADLKVHVAINKKNDKDNNATLETICDGFNRIFLRLSSAMHGMRAGDVVIHWTKQPGTANCENDILTCIVSLCKRRILCRLGYENKTKPNGKCRSPLDLVLDRARQSLLQLRKGVKVPKLKLYRGKAGPFSKQILQFIDSSAELLKVTRSWKLHQTDGELCAVVEGLCAFAAMDDWRTVIDLIPDQLMNPSSRDSLVSMLRKGARYRHAARILYRTAKKHPVARRMEALAVHLDASAFHVPLLSSPPTSLDATLSRILAGQNHNIAPLCRALKTTAAHARTTFDTQTRQTLTEGKVHAEVQLLCYILQNPSPRPPRIVCASKDACFLCHCLLQAHGKLLSPRCHGRLYPGWRMPPTPALRPLQTSLNHMLEQKIRDGAAALWKHNGARRRGLPMPCESSCSTAVLSATTVVGDEAPPSTQTITATEKTPSEPAADETFISSHTLVSASGMVPTREVDVKPVESRDMLPQREDWSVGEIYALAQGEVVTSSLPTGRLSRMYTAEQLRVQLEYTTEQREIGGQTPHLEYQIQQLTSCKGRALRESSYTSIIDVSLMAVEEQRTFQLHELAELYLSAGDCIFRLTLQPPAQPS</sequence>
<dbReference type="VEuPathDB" id="FungiDB:A9K55_008756"/>
<dbReference type="Pfam" id="PF14441">
    <property type="entry name" value="OTT_1508_deam"/>
    <property type="match status" value="1"/>
</dbReference>
<dbReference type="VEuPathDB" id="FungiDB:CCM_06463"/>
<reference evidence="2 3" key="1">
    <citation type="journal article" date="2017" name="BMC Genomics">
        <title>Chromosome level assembly and secondary metabolite potential of the parasitic fungus Cordyceps militaris.</title>
        <authorList>
            <person name="Kramer G.J."/>
            <person name="Nodwell J.R."/>
        </authorList>
    </citation>
    <scope>NUCLEOTIDE SEQUENCE [LARGE SCALE GENOMIC DNA]</scope>
    <source>
        <strain evidence="2 3">ATCC 34164</strain>
    </source>
</reference>
<evidence type="ECO:0000256" key="1">
    <source>
        <dbReference type="SAM" id="MobiDB-lite"/>
    </source>
</evidence>
<feature type="compositionally biased region" description="Polar residues" evidence="1">
    <location>
        <begin position="689"/>
        <end position="699"/>
    </location>
</feature>
<evidence type="ECO:0000313" key="3">
    <source>
        <dbReference type="Proteomes" id="UP000323067"/>
    </source>
</evidence>
<dbReference type="OrthoDB" id="4851849at2759"/>
<feature type="region of interest" description="Disordered" evidence="1">
    <location>
        <begin position="685"/>
        <end position="705"/>
    </location>
</feature>
<protein>
    <submittedName>
        <fullName evidence="2">Uncharacterized protein</fullName>
    </submittedName>
</protein>
<accession>A0A2H4SIU9</accession>
<dbReference type="AlphaFoldDB" id="A0A2H4SIU9"/>